<reference evidence="1" key="1">
    <citation type="submission" date="2020-08" db="EMBL/GenBank/DDBJ databases">
        <title>Multicomponent nature underlies the extraordinary mechanical properties of spider dragline silk.</title>
        <authorList>
            <person name="Kono N."/>
            <person name="Nakamura H."/>
            <person name="Mori M."/>
            <person name="Yoshida Y."/>
            <person name="Ohtoshi R."/>
            <person name="Malay A.D."/>
            <person name="Moran D.A.P."/>
            <person name="Tomita M."/>
            <person name="Numata K."/>
            <person name="Arakawa K."/>
        </authorList>
    </citation>
    <scope>NUCLEOTIDE SEQUENCE</scope>
</reference>
<dbReference type="AlphaFoldDB" id="A0A8X6T9Q1"/>
<proteinExistence type="predicted"/>
<accession>A0A8X6T9Q1</accession>
<sequence>MAKLEIRTTPKKRQSSAKRAAVKGIFWNAILLHCRKAYTSCSRHELKVKHYSAFSSGKNLFANRDLKRFCAKCTEYACNSGKKLPYDSFVLVNNLILLRSWCCQEVFSEQFHSLGKNKGETLEFFDDGKNVALTEFQAAEPSPSPDVLWRSLKWSLSELWTMTDEIE</sequence>
<name>A0A8X6T9Q1_NEPPI</name>
<evidence type="ECO:0000313" key="1">
    <source>
        <dbReference type="EMBL" id="GFS84906.1"/>
    </source>
</evidence>
<dbReference type="Proteomes" id="UP000887013">
    <property type="component" value="Unassembled WGS sequence"/>
</dbReference>
<organism evidence="1 2">
    <name type="scientific">Nephila pilipes</name>
    <name type="common">Giant wood spider</name>
    <name type="synonym">Nephila maculata</name>
    <dbReference type="NCBI Taxonomy" id="299642"/>
    <lineage>
        <taxon>Eukaryota</taxon>
        <taxon>Metazoa</taxon>
        <taxon>Ecdysozoa</taxon>
        <taxon>Arthropoda</taxon>
        <taxon>Chelicerata</taxon>
        <taxon>Arachnida</taxon>
        <taxon>Araneae</taxon>
        <taxon>Araneomorphae</taxon>
        <taxon>Entelegynae</taxon>
        <taxon>Araneoidea</taxon>
        <taxon>Nephilidae</taxon>
        <taxon>Nephila</taxon>
    </lineage>
</organism>
<dbReference type="EMBL" id="BMAW01003678">
    <property type="protein sequence ID" value="GFS84906.1"/>
    <property type="molecule type" value="Genomic_DNA"/>
</dbReference>
<comment type="caution">
    <text evidence="1">The sequence shown here is derived from an EMBL/GenBank/DDBJ whole genome shotgun (WGS) entry which is preliminary data.</text>
</comment>
<keyword evidence="2" id="KW-1185">Reference proteome</keyword>
<protein>
    <submittedName>
        <fullName evidence="1">Uncharacterized protein</fullName>
    </submittedName>
</protein>
<gene>
    <name evidence="1" type="ORF">NPIL_605811</name>
</gene>
<evidence type="ECO:0000313" key="2">
    <source>
        <dbReference type="Proteomes" id="UP000887013"/>
    </source>
</evidence>